<dbReference type="OrthoDB" id="6284126at2759"/>
<comment type="catalytic activity">
    <reaction evidence="9">
        <text>L-seryl-[protein] + ATP = O-phospho-L-seryl-[protein] + ADP + H(+)</text>
        <dbReference type="Rhea" id="RHEA:17989"/>
        <dbReference type="Rhea" id="RHEA-COMP:9863"/>
        <dbReference type="Rhea" id="RHEA-COMP:11604"/>
        <dbReference type="ChEBI" id="CHEBI:15378"/>
        <dbReference type="ChEBI" id="CHEBI:29999"/>
        <dbReference type="ChEBI" id="CHEBI:30616"/>
        <dbReference type="ChEBI" id="CHEBI:83421"/>
        <dbReference type="ChEBI" id="CHEBI:456216"/>
        <dbReference type="EC" id="2.7.11.22"/>
    </reaction>
</comment>
<dbReference type="CDD" id="cd07842">
    <property type="entry name" value="STKc_CDK8_like"/>
    <property type="match status" value="1"/>
</dbReference>
<keyword evidence="5 11" id="KW-0547">Nucleotide-binding</keyword>
<evidence type="ECO:0000256" key="5">
    <source>
        <dbReference type="ARBA" id="ARBA00022741"/>
    </source>
</evidence>
<evidence type="ECO:0000256" key="10">
    <source>
        <dbReference type="ARBA" id="ARBA00049280"/>
    </source>
</evidence>
<evidence type="ECO:0000256" key="13">
    <source>
        <dbReference type="SAM" id="MobiDB-lite"/>
    </source>
</evidence>
<dbReference type="SUPFAM" id="SSF56112">
    <property type="entry name" value="Protein kinase-like (PK-like)"/>
    <property type="match status" value="1"/>
</dbReference>
<dbReference type="GO" id="GO:0004693">
    <property type="term" value="F:cyclin-dependent protein serine/threonine kinase activity"/>
    <property type="evidence" value="ECO:0007669"/>
    <property type="project" value="UniProtKB-EC"/>
</dbReference>
<feature type="region of interest" description="Disordered" evidence="13">
    <location>
        <begin position="441"/>
        <end position="473"/>
    </location>
</feature>
<keyword evidence="15" id="KW-1185">Reference proteome</keyword>
<organism evidence="15 16">
    <name type="scientific">Phoenix dactylifera</name>
    <name type="common">Date palm</name>
    <dbReference type="NCBI Taxonomy" id="42345"/>
    <lineage>
        <taxon>Eukaryota</taxon>
        <taxon>Viridiplantae</taxon>
        <taxon>Streptophyta</taxon>
        <taxon>Embryophyta</taxon>
        <taxon>Tracheophyta</taxon>
        <taxon>Spermatophyta</taxon>
        <taxon>Magnoliopsida</taxon>
        <taxon>Liliopsida</taxon>
        <taxon>Arecaceae</taxon>
        <taxon>Coryphoideae</taxon>
        <taxon>Phoeniceae</taxon>
        <taxon>Phoenix</taxon>
    </lineage>
</organism>
<dbReference type="PANTHER" id="PTHR24056">
    <property type="entry name" value="CELL DIVISION PROTEIN KINASE"/>
    <property type="match status" value="1"/>
</dbReference>
<dbReference type="InterPro" id="IPR017441">
    <property type="entry name" value="Protein_kinase_ATP_BS"/>
</dbReference>
<dbReference type="SMART" id="SM00220">
    <property type="entry name" value="S_TKc"/>
    <property type="match status" value="1"/>
</dbReference>
<keyword evidence="6" id="KW-0418">Kinase</keyword>
<dbReference type="InterPro" id="IPR000719">
    <property type="entry name" value="Prot_kinase_dom"/>
</dbReference>
<name>A0A8B8ZXZ0_PHODC</name>
<dbReference type="Gene3D" id="1.10.510.10">
    <property type="entry name" value="Transferase(Phosphotransferase) domain 1"/>
    <property type="match status" value="1"/>
</dbReference>
<dbReference type="Proteomes" id="UP000228380">
    <property type="component" value="Unplaced"/>
</dbReference>
<feature type="binding site" evidence="11">
    <location>
        <position position="58"/>
    </location>
    <ligand>
        <name>ATP</name>
        <dbReference type="ChEBI" id="CHEBI:30616"/>
    </ligand>
</feature>
<evidence type="ECO:0000259" key="14">
    <source>
        <dbReference type="PROSITE" id="PS50011"/>
    </source>
</evidence>
<proteinExistence type="inferred from homology"/>
<dbReference type="FunFam" id="1.10.510.10:FF:000374">
    <property type="entry name" value="Putative cyclin-dependent kinase E-1"/>
    <property type="match status" value="1"/>
</dbReference>
<evidence type="ECO:0000256" key="6">
    <source>
        <dbReference type="ARBA" id="ARBA00022777"/>
    </source>
</evidence>
<accession>A0A8B8ZXZ0</accession>
<dbReference type="InterPro" id="IPR011009">
    <property type="entry name" value="Kinase-like_dom_sf"/>
</dbReference>
<keyword evidence="2 12" id="KW-0723">Serine/threonine-protein kinase</keyword>
<evidence type="ECO:0000256" key="9">
    <source>
        <dbReference type="ARBA" id="ARBA00048367"/>
    </source>
</evidence>
<evidence type="ECO:0000256" key="3">
    <source>
        <dbReference type="ARBA" id="ARBA00022553"/>
    </source>
</evidence>
<dbReference type="Pfam" id="PF00069">
    <property type="entry name" value="Pkinase"/>
    <property type="match status" value="1"/>
</dbReference>
<reference evidence="16" key="1">
    <citation type="submission" date="2025-08" db="UniProtKB">
        <authorList>
            <consortium name="RefSeq"/>
        </authorList>
    </citation>
    <scope>IDENTIFICATION</scope>
    <source>
        <tissue evidence="16">Young leaves</tissue>
    </source>
</reference>
<dbReference type="InterPro" id="IPR050108">
    <property type="entry name" value="CDK"/>
</dbReference>
<evidence type="ECO:0000256" key="7">
    <source>
        <dbReference type="ARBA" id="ARBA00022840"/>
    </source>
</evidence>
<evidence type="ECO:0000256" key="1">
    <source>
        <dbReference type="ARBA" id="ARBA00006485"/>
    </source>
</evidence>
<feature type="domain" description="Protein kinase" evidence="14">
    <location>
        <begin position="29"/>
        <end position="335"/>
    </location>
</feature>
<dbReference type="GO" id="GO:0005524">
    <property type="term" value="F:ATP binding"/>
    <property type="evidence" value="ECO:0007669"/>
    <property type="project" value="UniProtKB-UniRule"/>
</dbReference>
<dbReference type="PROSITE" id="PS00107">
    <property type="entry name" value="PROTEIN_KINASE_ATP"/>
    <property type="match status" value="1"/>
</dbReference>
<sequence length="473" mass="53070">MTEASEAGGSPEMDDGPGGGGRPAWLQRYDLVGKIGEGTYGLVFLARTKLRKCIAIKKFKQSKEGDGVSRTAIREIMLLREISHENVVKLVNVHINHADMSLYLAFDYAEHDLYEIIRHHREKLNHSINQYTVKSLLWQLLNGLNCLHSNWIIHRDLKPSNILVMGEGEEHGVVKIADFGLARIYQAPLKPLYENGVVVTIWYRAPELLLGAKHYTSAVDMWAVGCIFAELLTLKPLFQGVEVKATPNPFQLDQLDKIFKVLGHPTPDKWPTLVNLPYWQNDQQHIQGHKYDNPSLHSYVHLPQKNPACDLLSKMLEYDPRKRITAAQALEHEFFRMDPLPGRNALVPSHPGEKAVNYPARPVDTTTDFARTTSMQPSQPVLWENLNLKPSAASVVAPRQVPRPMPMVGMQRMPGAAMAAFNIASQAGMGGVNPGNIPMQRGAAAQAQQQQLRRKDPGMGLQNTGYPRQKRRF</sequence>
<dbReference type="GO" id="GO:0016592">
    <property type="term" value="C:mediator complex"/>
    <property type="evidence" value="ECO:0007669"/>
    <property type="project" value="TreeGrafter"/>
</dbReference>
<dbReference type="PROSITE" id="PS00108">
    <property type="entry name" value="PROTEIN_KINASE_ST"/>
    <property type="match status" value="1"/>
</dbReference>
<dbReference type="GO" id="GO:0008353">
    <property type="term" value="F:RNA polymerase II CTD heptapeptide repeat kinase activity"/>
    <property type="evidence" value="ECO:0007669"/>
    <property type="project" value="UniProtKB-EC"/>
</dbReference>
<gene>
    <name evidence="16" type="primary">LOC103703848</name>
</gene>
<protein>
    <submittedName>
        <fullName evidence="16">Cyclin-dependent kinase E-1-like</fullName>
    </submittedName>
</protein>
<comment type="catalytic activity">
    <reaction evidence="10">
        <text>[DNA-directed RNA polymerase] + ATP = phospho-[DNA-directed RNA polymerase] + ADP + H(+)</text>
        <dbReference type="Rhea" id="RHEA:10216"/>
        <dbReference type="Rhea" id="RHEA-COMP:11321"/>
        <dbReference type="Rhea" id="RHEA-COMP:11322"/>
        <dbReference type="ChEBI" id="CHEBI:15378"/>
        <dbReference type="ChEBI" id="CHEBI:30616"/>
        <dbReference type="ChEBI" id="CHEBI:43176"/>
        <dbReference type="ChEBI" id="CHEBI:68546"/>
        <dbReference type="ChEBI" id="CHEBI:456216"/>
        <dbReference type="EC" id="2.7.11.23"/>
    </reaction>
</comment>
<evidence type="ECO:0000256" key="12">
    <source>
        <dbReference type="RuleBase" id="RU000304"/>
    </source>
</evidence>
<evidence type="ECO:0000313" key="15">
    <source>
        <dbReference type="Proteomes" id="UP000228380"/>
    </source>
</evidence>
<keyword evidence="3" id="KW-0597">Phosphoprotein</keyword>
<dbReference type="GeneID" id="103703848"/>
<comment type="similarity">
    <text evidence="1">Belongs to the protein kinase superfamily. CMGC Ser/Thr protein kinase family. CDC2/CDKX subfamily.</text>
</comment>
<evidence type="ECO:0000256" key="2">
    <source>
        <dbReference type="ARBA" id="ARBA00022527"/>
    </source>
</evidence>
<dbReference type="PROSITE" id="PS50011">
    <property type="entry name" value="PROTEIN_KINASE_DOM"/>
    <property type="match status" value="1"/>
</dbReference>
<dbReference type="PANTHER" id="PTHR24056:SF495">
    <property type="entry name" value="CYCLIN-DEPENDENT KINASE 8-RELATED"/>
    <property type="match status" value="1"/>
</dbReference>
<comment type="catalytic activity">
    <reaction evidence="8">
        <text>L-threonyl-[protein] + ATP = O-phospho-L-threonyl-[protein] + ADP + H(+)</text>
        <dbReference type="Rhea" id="RHEA:46608"/>
        <dbReference type="Rhea" id="RHEA-COMP:11060"/>
        <dbReference type="Rhea" id="RHEA-COMP:11605"/>
        <dbReference type="ChEBI" id="CHEBI:15378"/>
        <dbReference type="ChEBI" id="CHEBI:30013"/>
        <dbReference type="ChEBI" id="CHEBI:30616"/>
        <dbReference type="ChEBI" id="CHEBI:61977"/>
        <dbReference type="ChEBI" id="CHEBI:456216"/>
        <dbReference type="EC" id="2.7.11.22"/>
    </reaction>
</comment>
<dbReference type="RefSeq" id="XP_038976408.1">
    <property type="nucleotide sequence ID" value="XM_039120480.1"/>
</dbReference>
<dbReference type="AlphaFoldDB" id="A0A8B8ZXZ0"/>
<keyword evidence="4" id="KW-0808">Transferase</keyword>
<evidence type="ECO:0000256" key="11">
    <source>
        <dbReference type="PROSITE-ProRule" id="PRU10141"/>
    </source>
</evidence>
<dbReference type="KEGG" id="pda:103703848"/>
<evidence type="ECO:0000256" key="4">
    <source>
        <dbReference type="ARBA" id="ARBA00022679"/>
    </source>
</evidence>
<evidence type="ECO:0000313" key="16">
    <source>
        <dbReference type="RefSeq" id="XP_038976408.1"/>
    </source>
</evidence>
<evidence type="ECO:0000256" key="8">
    <source>
        <dbReference type="ARBA" id="ARBA00047811"/>
    </source>
</evidence>
<keyword evidence="7 11" id="KW-0067">ATP-binding</keyword>
<dbReference type="InterPro" id="IPR008271">
    <property type="entry name" value="Ser/Thr_kinase_AS"/>
</dbReference>
<dbReference type="Gene3D" id="3.30.200.20">
    <property type="entry name" value="Phosphorylase Kinase, domain 1"/>
    <property type="match status" value="1"/>
</dbReference>